<dbReference type="Pfam" id="PF00107">
    <property type="entry name" value="ADH_zinc_N"/>
    <property type="match status" value="1"/>
</dbReference>
<dbReference type="Gene3D" id="3.40.50.720">
    <property type="entry name" value="NAD(P)-binding Rossmann-like Domain"/>
    <property type="match status" value="1"/>
</dbReference>
<dbReference type="Gene3D" id="3.90.180.10">
    <property type="entry name" value="Medium-chain alcohol dehydrogenases, catalytic domain"/>
    <property type="match status" value="1"/>
</dbReference>
<dbReference type="AlphaFoldDB" id="A0A6B1D2J1"/>
<evidence type="ECO:0000256" key="3">
    <source>
        <dbReference type="ARBA" id="ARBA00022723"/>
    </source>
</evidence>
<evidence type="ECO:0000256" key="2">
    <source>
        <dbReference type="ARBA" id="ARBA00008072"/>
    </source>
</evidence>
<reference evidence="7" key="1">
    <citation type="submission" date="2019-09" db="EMBL/GenBank/DDBJ databases">
        <title>Characterisation of the sponge microbiome using genome-centric metagenomics.</title>
        <authorList>
            <person name="Engelberts J.P."/>
            <person name="Robbins S.J."/>
            <person name="De Goeij J.M."/>
            <person name="Aranda M."/>
            <person name="Bell S.C."/>
            <person name="Webster N.S."/>
        </authorList>
    </citation>
    <scope>NUCLEOTIDE SEQUENCE</scope>
    <source>
        <strain evidence="7">SB0661_bin_32</strain>
    </source>
</reference>
<evidence type="ECO:0000256" key="5">
    <source>
        <dbReference type="ARBA" id="ARBA00023002"/>
    </source>
</evidence>
<comment type="cofactor">
    <cofactor evidence="1">
        <name>Zn(2+)</name>
        <dbReference type="ChEBI" id="CHEBI:29105"/>
    </cofactor>
</comment>
<dbReference type="PANTHER" id="PTHR43350:SF19">
    <property type="entry name" value="D-GULOSIDE 3-DEHYDROGENASE"/>
    <property type="match status" value="1"/>
</dbReference>
<protein>
    <submittedName>
        <fullName evidence="7">Zinc-binding dehydrogenase</fullName>
    </submittedName>
</protein>
<organism evidence="7">
    <name type="scientific">Caldilineaceae bacterium SB0661_bin_32</name>
    <dbReference type="NCBI Taxonomy" id="2605255"/>
    <lineage>
        <taxon>Bacteria</taxon>
        <taxon>Bacillati</taxon>
        <taxon>Chloroflexota</taxon>
        <taxon>Caldilineae</taxon>
        <taxon>Caldilineales</taxon>
        <taxon>Caldilineaceae</taxon>
    </lineage>
</organism>
<feature type="domain" description="Alcohol dehydrogenase-like C-terminal" evidence="6">
    <location>
        <begin position="40"/>
        <end position="145"/>
    </location>
</feature>
<dbReference type="GO" id="GO:0046872">
    <property type="term" value="F:metal ion binding"/>
    <property type="evidence" value="ECO:0007669"/>
    <property type="project" value="UniProtKB-KW"/>
</dbReference>
<evidence type="ECO:0000259" key="6">
    <source>
        <dbReference type="Pfam" id="PF00107"/>
    </source>
</evidence>
<keyword evidence="4" id="KW-0862">Zinc</keyword>
<sequence>MESAVRMPSIYRLISIVMQGIHKAQVQLGWEVAVLGLGSIGNLAGQVARAAGSTHVHGFDPVGWRRDLALQSGFDAVSDSTEIGTLTDRFQAVIEATGVAEVVPSSFHLAARLGHVVLLASTRGETESVNFYRDVHKKGLTIFGAHDAIRPQTEDHLGFTTEQIDDLTALRLVASGRVQAKPIISDVVSYQDATSAYQRLTRRDEALMMIVLQWK</sequence>
<dbReference type="PROSITE" id="PS00065">
    <property type="entry name" value="D_2_HYDROXYACID_DH_1"/>
    <property type="match status" value="1"/>
</dbReference>
<evidence type="ECO:0000256" key="4">
    <source>
        <dbReference type="ARBA" id="ARBA00022833"/>
    </source>
</evidence>
<keyword evidence="5" id="KW-0560">Oxidoreductase</keyword>
<dbReference type="PANTHER" id="PTHR43350">
    <property type="entry name" value="NAD-DEPENDENT ALCOHOL DEHYDROGENASE"/>
    <property type="match status" value="1"/>
</dbReference>
<dbReference type="InterPro" id="IPR036291">
    <property type="entry name" value="NAD(P)-bd_dom_sf"/>
</dbReference>
<comment type="caution">
    <text evidence="7">The sequence shown here is derived from an EMBL/GenBank/DDBJ whole genome shotgun (WGS) entry which is preliminary data.</text>
</comment>
<dbReference type="InterPro" id="IPR013149">
    <property type="entry name" value="ADH-like_C"/>
</dbReference>
<dbReference type="GO" id="GO:0016491">
    <property type="term" value="F:oxidoreductase activity"/>
    <property type="evidence" value="ECO:0007669"/>
    <property type="project" value="UniProtKB-KW"/>
</dbReference>
<evidence type="ECO:0000313" key="7">
    <source>
        <dbReference type="EMBL" id="MYC93779.1"/>
    </source>
</evidence>
<evidence type="ECO:0000256" key="1">
    <source>
        <dbReference type="ARBA" id="ARBA00001947"/>
    </source>
</evidence>
<dbReference type="InterPro" id="IPR029752">
    <property type="entry name" value="D-isomer_DH_CS1"/>
</dbReference>
<keyword evidence="3" id="KW-0479">Metal-binding</keyword>
<gene>
    <name evidence="7" type="ORF">F4X14_02315</name>
</gene>
<name>A0A6B1D2J1_9CHLR</name>
<dbReference type="EMBL" id="VXMH01000014">
    <property type="protein sequence ID" value="MYC93779.1"/>
    <property type="molecule type" value="Genomic_DNA"/>
</dbReference>
<accession>A0A6B1D2J1</accession>
<proteinExistence type="inferred from homology"/>
<comment type="similarity">
    <text evidence="2">Belongs to the zinc-containing alcohol dehydrogenase family.</text>
</comment>
<dbReference type="SUPFAM" id="SSF51735">
    <property type="entry name" value="NAD(P)-binding Rossmann-fold domains"/>
    <property type="match status" value="1"/>
</dbReference>